<dbReference type="Proteomes" id="UP000887581">
    <property type="component" value="Unplaced"/>
</dbReference>
<name>A0A915PR34_9BILA</name>
<dbReference type="AlphaFoldDB" id="A0A915PR34"/>
<dbReference type="WBParaSite" id="sdigi.contig247.g6640.t1">
    <property type="protein sequence ID" value="sdigi.contig247.g6640.t1"/>
    <property type="gene ID" value="sdigi.contig247.g6640"/>
</dbReference>
<accession>A0A915PR34</accession>
<sequence>MGYLPLCTINADYYLGALPRAVSFDGTPLRPTIRNSSAAVAVTHLLVAIAGQLCYCQQIFQILLLKEC</sequence>
<organism evidence="1 2">
    <name type="scientific">Setaria digitata</name>
    <dbReference type="NCBI Taxonomy" id="48799"/>
    <lineage>
        <taxon>Eukaryota</taxon>
        <taxon>Metazoa</taxon>
        <taxon>Ecdysozoa</taxon>
        <taxon>Nematoda</taxon>
        <taxon>Chromadorea</taxon>
        <taxon>Rhabditida</taxon>
        <taxon>Spirurina</taxon>
        <taxon>Spiruromorpha</taxon>
        <taxon>Filarioidea</taxon>
        <taxon>Setariidae</taxon>
        <taxon>Setaria</taxon>
    </lineage>
</organism>
<keyword evidence="1" id="KW-1185">Reference proteome</keyword>
<proteinExistence type="predicted"/>
<evidence type="ECO:0000313" key="1">
    <source>
        <dbReference type="Proteomes" id="UP000887581"/>
    </source>
</evidence>
<evidence type="ECO:0000313" key="2">
    <source>
        <dbReference type="WBParaSite" id="sdigi.contig247.g6640.t1"/>
    </source>
</evidence>
<protein>
    <submittedName>
        <fullName evidence="2">Uncharacterized protein</fullName>
    </submittedName>
</protein>
<reference evidence="2" key="1">
    <citation type="submission" date="2022-11" db="UniProtKB">
        <authorList>
            <consortium name="WormBaseParasite"/>
        </authorList>
    </citation>
    <scope>IDENTIFICATION</scope>
</reference>